<feature type="site" description="Plays an important role in substrate specificity" evidence="6">
    <location>
        <position position="227"/>
    </location>
</feature>
<evidence type="ECO:0000313" key="10">
    <source>
        <dbReference type="Proteomes" id="UP000034536"/>
    </source>
</evidence>
<proteinExistence type="inferred from homology"/>
<dbReference type="GO" id="GO:0030170">
    <property type="term" value="F:pyridoxal phosphate binding"/>
    <property type="evidence" value="ECO:0007669"/>
    <property type="project" value="UniProtKB-UniRule"/>
</dbReference>
<comment type="caution">
    <text evidence="6">Lacks conserved residue(s) required for the propagation of feature annotation.</text>
</comment>
<dbReference type="GO" id="GO:0005737">
    <property type="term" value="C:cytoplasm"/>
    <property type="evidence" value="ECO:0007669"/>
    <property type="project" value="UniProtKB-SubCell"/>
</dbReference>
<comment type="function">
    <text evidence="6">Catalyzes the reversible interconversion of serine and glycine with tetrahydrofolate (THF) serving as the one-carbon carrier. This reaction serves as the major source of one-carbon groups required for the biosynthesis of purines, thymidylate, methionine, and other important biomolecules. Also exhibits THF-independent aldolase activity toward beta-hydroxyamino acids, producing glycine and aldehydes, via a retro-aldol mechanism.</text>
</comment>
<evidence type="ECO:0000256" key="5">
    <source>
        <dbReference type="ARBA" id="ARBA00022898"/>
    </source>
</evidence>
<dbReference type="PANTHER" id="PTHR11680:SF35">
    <property type="entry name" value="SERINE HYDROXYMETHYLTRANSFERASE 1"/>
    <property type="match status" value="1"/>
</dbReference>
<sequence length="454" mass="50215">MKDTQIYSLVRKEEKRQKEGIELIPSENYASSEVRKVLSSYFVNKYSEGYPKKRYYGGNENVDALEILVQERAKKLFKVPYVNVQPYSGSPANLAVYLATCKPGDTVSGQALIAGGHLTHGHFVSATGIFYKTAQYGLIKNDIYSGRIKDLFDYDQLKKIAREYKPKLIWVGATAYPLVINFEKFAEIADSVGAYLAADISHIAGLVVAGAHKSPVQFAHIVTTTTHKTLRGPRGAMIMVTNKGLKKNPELPKKIDMAVFPGLQGGPHDNTTAAIGVALHEASRPDFKKYGAQIVKNSKALARILIKGGIDLVGHGSENHLLLANLTKQLGPGGGIFAQKALDLAGLTLNKNTVPDEPMSPFYPSGIRLGTPASTTRGMKEKEMEFIGRQILKVIELLKPYRLPAKKPDFAKASSGKEERKEYITRFQKEIEINKDIRKIKEEVKKFALRFPIP</sequence>
<dbReference type="Proteomes" id="UP000034536">
    <property type="component" value="Unassembled WGS sequence"/>
</dbReference>
<dbReference type="AlphaFoldDB" id="A0A0G0CXZ5"/>
<dbReference type="SUPFAM" id="SSF53383">
    <property type="entry name" value="PLP-dependent transferases"/>
    <property type="match status" value="1"/>
</dbReference>
<evidence type="ECO:0000259" key="8">
    <source>
        <dbReference type="Pfam" id="PF00464"/>
    </source>
</evidence>
<evidence type="ECO:0000256" key="1">
    <source>
        <dbReference type="ARBA" id="ARBA00001933"/>
    </source>
</evidence>
<dbReference type="PIRSF" id="PIRSF000412">
    <property type="entry name" value="SHMT"/>
    <property type="match status" value="1"/>
</dbReference>
<dbReference type="PATRIC" id="fig|1618479.3.peg.552"/>
<comment type="subcellular location">
    <subcellularLocation>
        <location evidence="6">Cytoplasm</location>
    </subcellularLocation>
</comment>
<keyword evidence="6" id="KW-0963">Cytoplasm</keyword>
<dbReference type="Pfam" id="PF00464">
    <property type="entry name" value="SHMT"/>
    <property type="match status" value="1"/>
</dbReference>
<evidence type="ECO:0000256" key="2">
    <source>
        <dbReference type="ARBA" id="ARBA00006376"/>
    </source>
</evidence>
<dbReference type="Gene3D" id="3.40.640.10">
    <property type="entry name" value="Type I PLP-dependent aspartate aminotransferase-like (Major domain)"/>
    <property type="match status" value="1"/>
</dbReference>
<dbReference type="Gene3D" id="3.90.1150.10">
    <property type="entry name" value="Aspartate Aminotransferase, domain 1"/>
    <property type="match status" value="1"/>
</dbReference>
<comment type="cofactor">
    <cofactor evidence="1 6 7">
        <name>pyridoxal 5'-phosphate</name>
        <dbReference type="ChEBI" id="CHEBI:597326"/>
    </cofactor>
</comment>
<dbReference type="InterPro" id="IPR015422">
    <property type="entry name" value="PyrdxlP-dep_Trfase_small"/>
</dbReference>
<evidence type="ECO:0000256" key="6">
    <source>
        <dbReference type="HAMAP-Rule" id="MF_00051"/>
    </source>
</evidence>
<dbReference type="UniPathway" id="UPA00193"/>
<feature type="binding site" evidence="6">
    <location>
        <position position="112"/>
    </location>
    <ligand>
        <name>(6S)-5,6,7,8-tetrahydrofolate</name>
        <dbReference type="ChEBI" id="CHEBI:57453"/>
    </ligand>
</feature>
<keyword evidence="9" id="KW-0489">Methyltransferase</keyword>
<dbReference type="InterPro" id="IPR039429">
    <property type="entry name" value="SHMT-like_dom"/>
</dbReference>
<feature type="domain" description="Serine hydroxymethyltransferase-like" evidence="8">
    <location>
        <begin position="2"/>
        <end position="389"/>
    </location>
</feature>
<evidence type="ECO:0000256" key="3">
    <source>
        <dbReference type="ARBA" id="ARBA00022563"/>
    </source>
</evidence>
<reference evidence="9 10" key="1">
    <citation type="journal article" date="2015" name="Nature">
        <title>rRNA introns, odd ribosomes, and small enigmatic genomes across a large radiation of phyla.</title>
        <authorList>
            <person name="Brown C.T."/>
            <person name="Hug L.A."/>
            <person name="Thomas B.C."/>
            <person name="Sharon I."/>
            <person name="Castelle C.J."/>
            <person name="Singh A."/>
            <person name="Wilkins M.J."/>
            <person name="Williams K.H."/>
            <person name="Banfield J.F."/>
        </authorList>
    </citation>
    <scope>NUCLEOTIDE SEQUENCE [LARGE SCALE GENOMIC DNA]</scope>
</reference>
<dbReference type="EMBL" id="LBQX01000038">
    <property type="protein sequence ID" value="KKP85938.1"/>
    <property type="molecule type" value="Genomic_DNA"/>
</dbReference>
<feature type="binding site" evidence="6">
    <location>
        <begin position="360"/>
        <end position="362"/>
    </location>
    <ligand>
        <name>(6S)-5,6,7,8-tetrahydrofolate</name>
        <dbReference type="ChEBI" id="CHEBI:57453"/>
    </ligand>
</feature>
<comment type="subunit">
    <text evidence="6">Homodimer.</text>
</comment>
<keyword evidence="6" id="KW-0028">Amino-acid biosynthesis</keyword>
<evidence type="ECO:0000256" key="7">
    <source>
        <dbReference type="PIRSR" id="PIRSR000412-50"/>
    </source>
</evidence>
<dbReference type="PANTHER" id="PTHR11680">
    <property type="entry name" value="SERINE HYDROXYMETHYLTRANSFERASE"/>
    <property type="match status" value="1"/>
</dbReference>
<dbReference type="PROSITE" id="PS00096">
    <property type="entry name" value="SHMT"/>
    <property type="match status" value="1"/>
</dbReference>
<dbReference type="NCBIfam" id="NF000586">
    <property type="entry name" value="PRK00011.1"/>
    <property type="match status" value="1"/>
</dbReference>
<dbReference type="EC" id="2.1.2.1" evidence="6"/>
<accession>A0A0G0CXZ5</accession>
<protein>
    <recommendedName>
        <fullName evidence="6">Serine hydroxymethyltransferase</fullName>
        <shortName evidence="6">SHMT</shortName>
        <shortName evidence="6">Serine methylase</shortName>
        <ecNumber evidence="6">2.1.2.1</ecNumber>
    </recommendedName>
</protein>
<dbReference type="InterPro" id="IPR015421">
    <property type="entry name" value="PyrdxlP-dep_Trfase_major"/>
</dbReference>
<comment type="pathway">
    <text evidence="6">One-carbon metabolism; tetrahydrofolate interconversion.</text>
</comment>
<dbReference type="HAMAP" id="MF_00051">
    <property type="entry name" value="SHMT"/>
    <property type="match status" value="1"/>
</dbReference>
<organism evidence="9 10">
    <name type="scientific">Candidatus Roizmanbacteria bacterium GW2011_GWA2_35_8</name>
    <dbReference type="NCBI Taxonomy" id="1618479"/>
    <lineage>
        <taxon>Bacteria</taxon>
        <taxon>Candidatus Roizmaniibacteriota</taxon>
    </lineage>
</organism>
<dbReference type="InterPro" id="IPR019798">
    <property type="entry name" value="Ser_HO-MeTrfase_PLP_BS"/>
</dbReference>
<dbReference type="InterPro" id="IPR049943">
    <property type="entry name" value="Ser_HO-MeTrfase-like"/>
</dbReference>
<dbReference type="InterPro" id="IPR015424">
    <property type="entry name" value="PyrdxlP-dep_Trfase"/>
</dbReference>
<dbReference type="GO" id="GO:0032259">
    <property type="term" value="P:methylation"/>
    <property type="evidence" value="ECO:0007669"/>
    <property type="project" value="UniProtKB-KW"/>
</dbReference>
<dbReference type="GO" id="GO:0008168">
    <property type="term" value="F:methyltransferase activity"/>
    <property type="evidence" value="ECO:0007669"/>
    <property type="project" value="UniProtKB-KW"/>
</dbReference>
<dbReference type="UniPathway" id="UPA00288">
    <property type="reaction ID" value="UER01023"/>
</dbReference>
<feature type="binding site" evidence="6">
    <location>
        <begin position="116"/>
        <end position="118"/>
    </location>
    <ligand>
        <name>(6S)-5,6,7,8-tetrahydrofolate</name>
        <dbReference type="ChEBI" id="CHEBI:57453"/>
    </ligand>
</feature>
<dbReference type="GO" id="GO:0019264">
    <property type="term" value="P:glycine biosynthetic process from serine"/>
    <property type="evidence" value="ECO:0007669"/>
    <property type="project" value="UniProtKB-UniRule"/>
</dbReference>
<comment type="pathway">
    <text evidence="6">Amino-acid biosynthesis; glycine biosynthesis; glycine from L-serine: step 1/1.</text>
</comment>
<keyword evidence="3 6" id="KW-0554">One-carbon metabolism</keyword>
<dbReference type="InterPro" id="IPR001085">
    <property type="entry name" value="Ser_HO-MeTrfase"/>
</dbReference>
<evidence type="ECO:0000313" key="9">
    <source>
        <dbReference type="EMBL" id="KKP85938.1"/>
    </source>
</evidence>
<feature type="modified residue" description="N6-(pyridoxal phosphate)lysine" evidence="6 7">
    <location>
        <position position="228"/>
    </location>
</feature>
<keyword evidence="4 6" id="KW-0808">Transferase</keyword>
<comment type="catalytic activity">
    <reaction evidence="6">
        <text>(6R)-5,10-methylene-5,6,7,8-tetrahydrofolate + glycine + H2O = (6S)-5,6,7,8-tetrahydrofolate + L-serine</text>
        <dbReference type="Rhea" id="RHEA:15481"/>
        <dbReference type="ChEBI" id="CHEBI:15377"/>
        <dbReference type="ChEBI" id="CHEBI:15636"/>
        <dbReference type="ChEBI" id="CHEBI:33384"/>
        <dbReference type="ChEBI" id="CHEBI:57305"/>
        <dbReference type="ChEBI" id="CHEBI:57453"/>
        <dbReference type="EC" id="2.1.2.1"/>
    </reaction>
</comment>
<dbReference type="GO" id="GO:0004372">
    <property type="term" value="F:glycine hydroxymethyltransferase activity"/>
    <property type="evidence" value="ECO:0007669"/>
    <property type="project" value="UniProtKB-UniRule"/>
</dbReference>
<keyword evidence="5 6" id="KW-0663">Pyridoxal phosphate</keyword>
<name>A0A0G0CXZ5_9BACT</name>
<dbReference type="CDD" id="cd00378">
    <property type="entry name" value="SHMT"/>
    <property type="match status" value="1"/>
</dbReference>
<comment type="caution">
    <text evidence="9">The sequence shown here is derived from an EMBL/GenBank/DDBJ whole genome shotgun (WGS) entry which is preliminary data.</text>
</comment>
<comment type="similarity">
    <text evidence="2 6">Belongs to the SHMT family.</text>
</comment>
<evidence type="ECO:0000256" key="4">
    <source>
        <dbReference type="ARBA" id="ARBA00022679"/>
    </source>
</evidence>
<dbReference type="GO" id="GO:0035999">
    <property type="term" value="P:tetrahydrofolate interconversion"/>
    <property type="evidence" value="ECO:0007669"/>
    <property type="project" value="UniProtKB-UniRule"/>
</dbReference>
<gene>
    <name evidence="6" type="primary">glyA</name>
    <name evidence="9" type="ORF">UR89_C0038G0003</name>
</gene>